<keyword evidence="1" id="KW-0805">Transcription regulation</keyword>
<dbReference type="InterPro" id="IPR000843">
    <property type="entry name" value="HTH_LacI"/>
</dbReference>
<evidence type="ECO:0000256" key="1">
    <source>
        <dbReference type="ARBA" id="ARBA00023015"/>
    </source>
</evidence>
<sequence length="338" mass="37238">MDKKEVTIYDIARQLGLSPSTISKGLKGHPTISQKTQRKIAATAESMGYRFNTFAANLRKNRTNTIGLIVPRLNSLFVSQVIAGIEKATNDAGYNLIISQSLEHMEKEVRNVKTMLSNRVDGLLVSLAEDTANFDHFNIFKEKSIPLLFFDRVPFGHDFPSVSINNEVAGYQVARHLIEQGAKKLVHITGNQLRNVYADRCAGFQRAIEEAGLPFTEEQLIISELSEAAGIAAASTIIDLKADGVFVSNDVCAASLMNEVQRRGFKVPGDILFAGFNNDMISRNVFPPLTTVDYPGFEMGELAAKSMLSHLNNQSDINLTENIIIKSSLVVRQSSMRG</sequence>
<dbReference type="PROSITE" id="PS50932">
    <property type="entry name" value="HTH_LACI_2"/>
    <property type="match status" value="1"/>
</dbReference>
<gene>
    <name evidence="5" type="ORF">C8P68_103365</name>
</gene>
<keyword evidence="2" id="KW-0238">DNA-binding</keyword>
<dbReference type="Gene3D" id="1.10.260.40">
    <property type="entry name" value="lambda repressor-like DNA-binding domains"/>
    <property type="match status" value="1"/>
</dbReference>
<dbReference type="InterPro" id="IPR028082">
    <property type="entry name" value="Peripla_BP_I"/>
</dbReference>
<protein>
    <submittedName>
        <fullName evidence="5">LacI family transcriptional regulator</fullName>
    </submittedName>
</protein>
<comment type="caution">
    <text evidence="5">The sequence shown here is derived from an EMBL/GenBank/DDBJ whole genome shotgun (WGS) entry which is preliminary data.</text>
</comment>
<dbReference type="GO" id="GO:0000976">
    <property type="term" value="F:transcription cis-regulatory region binding"/>
    <property type="evidence" value="ECO:0007669"/>
    <property type="project" value="TreeGrafter"/>
</dbReference>
<dbReference type="SUPFAM" id="SSF47413">
    <property type="entry name" value="lambda repressor-like DNA-binding domains"/>
    <property type="match status" value="1"/>
</dbReference>
<dbReference type="GO" id="GO:0003700">
    <property type="term" value="F:DNA-binding transcription factor activity"/>
    <property type="evidence" value="ECO:0007669"/>
    <property type="project" value="TreeGrafter"/>
</dbReference>
<dbReference type="OrthoDB" id="9803256at2"/>
<dbReference type="PANTHER" id="PTHR30146:SF109">
    <property type="entry name" value="HTH-TYPE TRANSCRIPTIONAL REGULATOR GALS"/>
    <property type="match status" value="1"/>
</dbReference>
<dbReference type="Proteomes" id="UP000244168">
    <property type="component" value="Unassembled WGS sequence"/>
</dbReference>
<evidence type="ECO:0000256" key="2">
    <source>
        <dbReference type="ARBA" id="ARBA00023125"/>
    </source>
</evidence>
<dbReference type="CDD" id="cd01392">
    <property type="entry name" value="HTH_LacI"/>
    <property type="match status" value="1"/>
</dbReference>
<dbReference type="CDD" id="cd06267">
    <property type="entry name" value="PBP1_LacI_sugar_binding-like"/>
    <property type="match status" value="1"/>
</dbReference>
<keyword evidence="6" id="KW-1185">Reference proteome</keyword>
<dbReference type="RefSeq" id="WP_107828383.1">
    <property type="nucleotide sequence ID" value="NZ_CP160205.1"/>
</dbReference>
<dbReference type="SMART" id="SM00354">
    <property type="entry name" value="HTH_LACI"/>
    <property type="match status" value="1"/>
</dbReference>
<evidence type="ECO:0000259" key="4">
    <source>
        <dbReference type="PROSITE" id="PS50932"/>
    </source>
</evidence>
<feature type="domain" description="HTH lacI-type" evidence="4">
    <location>
        <begin position="6"/>
        <end position="60"/>
    </location>
</feature>
<name>A0A2T5JBG5_9SPHI</name>
<dbReference type="AlphaFoldDB" id="A0A2T5JBG5"/>
<evidence type="ECO:0000256" key="3">
    <source>
        <dbReference type="ARBA" id="ARBA00023163"/>
    </source>
</evidence>
<dbReference type="Gene3D" id="3.40.50.2300">
    <property type="match status" value="2"/>
</dbReference>
<proteinExistence type="predicted"/>
<keyword evidence="3" id="KW-0804">Transcription</keyword>
<evidence type="ECO:0000313" key="5">
    <source>
        <dbReference type="EMBL" id="PTQ98204.1"/>
    </source>
</evidence>
<organism evidence="5 6">
    <name type="scientific">Mucilaginibacter yixingensis</name>
    <dbReference type="NCBI Taxonomy" id="1295612"/>
    <lineage>
        <taxon>Bacteria</taxon>
        <taxon>Pseudomonadati</taxon>
        <taxon>Bacteroidota</taxon>
        <taxon>Sphingobacteriia</taxon>
        <taxon>Sphingobacteriales</taxon>
        <taxon>Sphingobacteriaceae</taxon>
        <taxon>Mucilaginibacter</taxon>
    </lineage>
</organism>
<dbReference type="InterPro" id="IPR010982">
    <property type="entry name" value="Lambda_DNA-bd_dom_sf"/>
</dbReference>
<dbReference type="EMBL" id="QAOQ01000003">
    <property type="protein sequence ID" value="PTQ98204.1"/>
    <property type="molecule type" value="Genomic_DNA"/>
</dbReference>
<dbReference type="Pfam" id="PF13377">
    <property type="entry name" value="Peripla_BP_3"/>
    <property type="match status" value="1"/>
</dbReference>
<reference evidence="5 6" key="1">
    <citation type="submission" date="2018-04" db="EMBL/GenBank/DDBJ databases">
        <title>Genomic Encyclopedia of Archaeal and Bacterial Type Strains, Phase II (KMG-II): from individual species to whole genera.</title>
        <authorList>
            <person name="Goeker M."/>
        </authorList>
    </citation>
    <scope>NUCLEOTIDE SEQUENCE [LARGE SCALE GENOMIC DNA]</scope>
    <source>
        <strain evidence="5 6">DSM 26809</strain>
    </source>
</reference>
<accession>A0A2T5JBG5</accession>
<dbReference type="PANTHER" id="PTHR30146">
    <property type="entry name" value="LACI-RELATED TRANSCRIPTIONAL REPRESSOR"/>
    <property type="match status" value="1"/>
</dbReference>
<evidence type="ECO:0000313" key="6">
    <source>
        <dbReference type="Proteomes" id="UP000244168"/>
    </source>
</evidence>
<dbReference type="InterPro" id="IPR046335">
    <property type="entry name" value="LacI/GalR-like_sensor"/>
</dbReference>
<dbReference type="SUPFAM" id="SSF53822">
    <property type="entry name" value="Periplasmic binding protein-like I"/>
    <property type="match status" value="1"/>
</dbReference>
<dbReference type="Pfam" id="PF00356">
    <property type="entry name" value="LacI"/>
    <property type="match status" value="1"/>
</dbReference>